<feature type="compositionally biased region" description="Low complexity" evidence="1">
    <location>
        <begin position="83"/>
        <end position="95"/>
    </location>
</feature>
<name>A0A8J4Y7J9_CHIOP</name>
<dbReference type="AlphaFoldDB" id="A0A8J4Y7J9"/>
<feature type="compositionally biased region" description="Low complexity" evidence="1">
    <location>
        <begin position="43"/>
        <end position="57"/>
    </location>
</feature>
<gene>
    <name evidence="2" type="primary">Nup98_0</name>
    <name evidence="2" type="ORF">GWK47_043690</name>
</gene>
<dbReference type="Pfam" id="PF13634">
    <property type="entry name" value="Nucleoporin_FG"/>
    <property type="match status" value="1"/>
</dbReference>
<sequence length="229" mass="22622">MFGQTRSTFGATNPNFGVSFGTPATTAPATGFGNSTFGRFGAPQQTTSFGTSSTPFGAAATSSTSLFGTQPQQSTGGLFGQPQTQATTGFTSGFGATSGGGLFGQTQQPSTATGLFGAGTSTTGGFGAQQSTQSRPFGFGQTTTSTTTTGGLFGSTPSTGGGLFGASTGFGGAGGAVSGTTVKYEPVTGNDTMTRNGVSTNIRTRIEVITTMKVGRGKGCVSVIKLEKC</sequence>
<feature type="compositionally biased region" description="Low complexity" evidence="1">
    <location>
        <begin position="128"/>
        <end position="156"/>
    </location>
</feature>
<evidence type="ECO:0000313" key="3">
    <source>
        <dbReference type="Proteomes" id="UP000770661"/>
    </source>
</evidence>
<feature type="compositionally biased region" description="Polar residues" evidence="1">
    <location>
        <begin position="60"/>
        <end position="76"/>
    </location>
</feature>
<dbReference type="GO" id="GO:0005643">
    <property type="term" value="C:nuclear pore"/>
    <property type="evidence" value="ECO:0007669"/>
    <property type="project" value="UniProtKB-ARBA"/>
</dbReference>
<feature type="region of interest" description="Disordered" evidence="1">
    <location>
        <begin position="30"/>
        <end position="156"/>
    </location>
</feature>
<dbReference type="Proteomes" id="UP000770661">
    <property type="component" value="Unassembled WGS sequence"/>
</dbReference>
<comment type="caution">
    <text evidence="2">The sequence shown here is derived from an EMBL/GenBank/DDBJ whole genome shotgun (WGS) entry which is preliminary data.</text>
</comment>
<organism evidence="2 3">
    <name type="scientific">Chionoecetes opilio</name>
    <name type="common">Atlantic snow crab</name>
    <name type="synonym">Cancer opilio</name>
    <dbReference type="NCBI Taxonomy" id="41210"/>
    <lineage>
        <taxon>Eukaryota</taxon>
        <taxon>Metazoa</taxon>
        <taxon>Ecdysozoa</taxon>
        <taxon>Arthropoda</taxon>
        <taxon>Crustacea</taxon>
        <taxon>Multicrustacea</taxon>
        <taxon>Malacostraca</taxon>
        <taxon>Eumalacostraca</taxon>
        <taxon>Eucarida</taxon>
        <taxon>Decapoda</taxon>
        <taxon>Pleocyemata</taxon>
        <taxon>Brachyura</taxon>
        <taxon>Eubrachyura</taxon>
        <taxon>Majoidea</taxon>
        <taxon>Majidae</taxon>
        <taxon>Chionoecetes</taxon>
    </lineage>
</organism>
<evidence type="ECO:0000256" key="1">
    <source>
        <dbReference type="SAM" id="MobiDB-lite"/>
    </source>
</evidence>
<dbReference type="Gene3D" id="1.10.10.2360">
    <property type="match status" value="1"/>
</dbReference>
<keyword evidence="3" id="KW-1185">Reference proteome</keyword>
<feature type="compositionally biased region" description="Low complexity" evidence="1">
    <location>
        <begin position="104"/>
        <end position="121"/>
    </location>
</feature>
<dbReference type="EMBL" id="JACEEZ010008944">
    <property type="protein sequence ID" value="KAG0722888.1"/>
    <property type="molecule type" value="Genomic_DNA"/>
</dbReference>
<accession>A0A8J4Y7J9</accession>
<reference evidence="2" key="1">
    <citation type="submission" date="2020-07" db="EMBL/GenBank/DDBJ databases">
        <title>The High-quality genome of the commercially important snow crab, Chionoecetes opilio.</title>
        <authorList>
            <person name="Jeong J.-H."/>
            <person name="Ryu S."/>
        </authorList>
    </citation>
    <scope>NUCLEOTIDE SEQUENCE</scope>
    <source>
        <strain evidence="2">MADBK_172401_WGS</strain>
        <tissue evidence="2">Digestive gland</tissue>
    </source>
</reference>
<proteinExistence type="predicted"/>
<dbReference type="InterPro" id="IPR025574">
    <property type="entry name" value="Nucleoporin_FG_rpt"/>
</dbReference>
<dbReference type="OrthoDB" id="3797628at2759"/>
<protein>
    <submittedName>
        <fullName evidence="2">Nuclear pore complex protein Nup98-Nup96</fullName>
    </submittedName>
</protein>
<evidence type="ECO:0000313" key="2">
    <source>
        <dbReference type="EMBL" id="KAG0722888.1"/>
    </source>
</evidence>